<sequence>MSDVKIHTTSPICNWRRYHVTTMCLMCDSTSNFHLLCSAHGNTTSICCVCWSNVFYRRQTITRLACLTNINNTNR</sequence>
<name>A0AB39AG85_9NIDO</name>
<organism evidence="1">
    <name type="scientific">Bird deltacoronavirus AnasCN24</name>
    <dbReference type="NCBI Taxonomy" id="3237947"/>
    <lineage>
        <taxon>Viruses</taxon>
        <taxon>Riboviria</taxon>
        <taxon>Orthornavirae</taxon>
        <taxon>Pisuviricota</taxon>
        <taxon>Pisoniviricetes</taxon>
        <taxon>Nidovirales</taxon>
        <taxon>Cornidovirineae</taxon>
        <taxon>Coronaviridae</taxon>
        <taxon>Orthocoronavirinae</taxon>
        <taxon>Deltacoronavirus</taxon>
    </lineage>
</organism>
<accession>A0AB39AG85</accession>
<protein>
    <submittedName>
        <fullName evidence="1">Uncharacterized protein</fullName>
    </submittedName>
</protein>
<dbReference type="EMBL" id="PP845502">
    <property type="protein sequence ID" value="XDG24697.1"/>
    <property type="molecule type" value="Genomic_RNA"/>
</dbReference>
<evidence type="ECO:0000313" key="1">
    <source>
        <dbReference type="EMBL" id="XDG24697.1"/>
    </source>
</evidence>
<proteinExistence type="predicted"/>
<reference evidence="1" key="1">
    <citation type="submission" date="2024-05" db="EMBL/GenBank/DDBJ databases">
        <title>Avian Migration-Mediated Cross-Species Transmission and Recombination Shaping the Diversity of Gammacoronaviruses and Deltacoronaviruses.</title>
        <authorList>
            <person name="Han Y."/>
            <person name="Xu P."/>
            <person name="Xu Y."/>
            <person name="Wang Y."/>
            <person name="Hu J."/>
            <person name="Ma M."/>
            <person name="Li Z."/>
            <person name="Bo S."/>
            <person name="Zhao C."/>
            <person name="Ji L."/>
            <person name="Yuan Y."/>
            <person name="Zhao W."/>
            <person name="Wang J."/>
            <person name="Jin Q."/>
            <person name="Wu Z."/>
            <person name="He G."/>
        </authorList>
    </citation>
    <scope>NUCLEOTIDE SEQUENCE</scope>
    <source>
        <strain evidence="1">AvAc-DeltaCoV/SH21-SH141</strain>
    </source>
</reference>